<reference evidence="3 4" key="1">
    <citation type="submission" date="2016-10" db="EMBL/GenBank/DDBJ databases">
        <authorList>
            <person name="de Groot N.N."/>
        </authorList>
    </citation>
    <scope>NUCLEOTIDE SEQUENCE [LARGE SCALE GENOMIC DNA]</scope>
    <source>
        <strain evidence="3 4">DSM 20475</strain>
    </source>
</reference>
<feature type="transmembrane region" description="Helical" evidence="2">
    <location>
        <begin position="85"/>
        <end position="111"/>
    </location>
</feature>
<proteinExistence type="predicted"/>
<feature type="region of interest" description="Disordered" evidence="1">
    <location>
        <begin position="278"/>
        <end position="322"/>
    </location>
</feature>
<feature type="transmembrane region" description="Helical" evidence="2">
    <location>
        <begin position="21"/>
        <end position="39"/>
    </location>
</feature>
<dbReference type="STRING" id="2741.SAMN04489866_10210"/>
<dbReference type="EMBL" id="FNAF01000002">
    <property type="protein sequence ID" value="SDD22328.1"/>
    <property type="molecule type" value="Genomic_DNA"/>
</dbReference>
<dbReference type="Proteomes" id="UP000198995">
    <property type="component" value="Unassembled WGS sequence"/>
</dbReference>
<keyword evidence="2" id="KW-0812">Transmembrane</keyword>
<accession>A0A1G6SZV5</accession>
<sequence>MSFQFSEPFPRAQMKSDAREALRGHWLAAICIMLLYSVFSYLGTYAMMKMMLPGVSLTDFMFGSGKLMQQAMEQGPALASNPQTLAFLGLVGLIVGILLSGIFQMALVMWASAIAERRSDETTLGAFFGFFSYGLTGALMFIWMNLWLLVWTLPFTLAMGVIGFLAGGNDTITTVAMVVIMVAMMVVIIWKSIQYSMAFYALAQDPDIGVRRALRLSIERTTGHIRDLFVMYLSFIGWLILTSLLPPVQLYVMPYMTVSFVNAWRFLRPGGIDAGRTGLSVAPEDASDQRASAPDMPEAAPLGLPSEPAPQDTQEDTQEENK</sequence>
<evidence type="ECO:0000313" key="3">
    <source>
        <dbReference type="EMBL" id="SDD22328.1"/>
    </source>
</evidence>
<evidence type="ECO:0000313" key="4">
    <source>
        <dbReference type="Proteomes" id="UP000198995"/>
    </source>
</evidence>
<gene>
    <name evidence="3" type="ORF">SAMN04489866_10210</name>
</gene>
<keyword evidence="2" id="KW-1133">Transmembrane helix</keyword>
<dbReference type="PANTHER" id="PTHR40076">
    <property type="entry name" value="MEMBRANE PROTEIN-RELATED"/>
    <property type="match status" value="1"/>
</dbReference>
<dbReference type="RefSeq" id="WP_091791043.1">
    <property type="nucleotide sequence ID" value="NZ_FNAF01000002.1"/>
</dbReference>
<feature type="transmembrane region" description="Helical" evidence="2">
    <location>
        <begin position="228"/>
        <end position="245"/>
    </location>
</feature>
<dbReference type="PANTHER" id="PTHR40076:SF1">
    <property type="entry name" value="MEMBRANE PROTEIN"/>
    <property type="match status" value="1"/>
</dbReference>
<organism evidence="3 4">
    <name type="scientific">Peptococcus niger</name>
    <dbReference type="NCBI Taxonomy" id="2741"/>
    <lineage>
        <taxon>Bacteria</taxon>
        <taxon>Bacillati</taxon>
        <taxon>Bacillota</taxon>
        <taxon>Clostridia</taxon>
        <taxon>Eubacteriales</taxon>
        <taxon>Peptococcaceae</taxon>
        <taxon>Peptococcus</taxon>
    </lineage>
</organism>
<feature type="transmembrane region" description="Helical" evidence="2">
    <location>
        <begin position="172"/>
        <end position="190"/>
    </location>
</feature>
<feature type="compositionally biased region" description="Acidic residues" evidence="1">
    <location>
        <begin position="313"/>
        <end position="322"/>
    </location>
</feature>
<keyword evidence="2" id="KW-0472">Membrane</keyword>
<protein>
    <submittedName>
        <fullName evidence="3">Uncharacterized membrane protein</fullName>
    </submittedName>
</protein>
<dbReference type="OrthoDB" id="9784844at2"/>
<evidence type="ECO:0000256" key="1">
    <source>
        <dbReference type="SAM" id="MobiDB-lite"/>
    </source>
</evidence>
<dbReference type="Pfam" id="PF06161">
    <property type="entry name" value="DUF975"/>
    <property type="match status" value="1"/>
</dbReference>
<dbReference type="AlphaFoldDB" id="A0A1G6SZV5"/>
<name>A0A1G6SZV5_PEPNI</name>
<feature type="transmembrane region" description="Helical" evidence="2">
    <location>
        <begin position="123"/>
        <end position="143"/>
    </location>
</feature>
<evidence type="ECO:0000256" key="2">
    <source>
        <dbReference type="SAM" id="Phobius"/>
    </source>
</evidence>
<dbReference type="InterPro" id="IPR010380">
    <property type="entry name" value="DUF975"/>
</dbReference>
<keyword evidence="4" id="KW-1185">Reference proteome</keyword>